<dbReference type="InterPro" id="IPR005913">
    <property type="entry name" value="dTDP_dehydrorham_reduct"/>
</dbReference>
<dbReference type="AlphaFoldDB" id="A0A1F5N483"/>
<comment type="pathway">
    <text evidence="2">Carbohydrate biosynthesis; dTDP-L-rhamnose biosynthesis.</text>
</comment>
<dbReference type="GO" id="GO:0019305">
    <property type="term" value="P:dTDP-rhamnose biosynthetic process"/>
    <property type="evidence" value="ECO:0007669"/>
    <property type="project" value="UniProtKB-UniPathway"/>
</dbReference>
<sequence>MKVVLFGGGGLVGTRFKKLQKDNFDIESPSVSEVDILEKPALSKFVQASEAEVLINFAAITDVEKSEGESGDKDGICFQVNAIGAKNVADVCQELNKHLIHISTEYVFDGMKSESPYTEEDVPNPKNWYGATKLFGEEFVLESGCKSTIVRISMPYSPFYELKSDVVRFFLTQLKKGNAIKAIEDQRVTPTLVDNIANALKTLIETNSLGLYHVSSKDSVTSLEFAKTIAEVFHPDYSLISPISFEQYNQNKKAKLLQYSWLNPAKFEKEFGDQILHTIEEDLVIFKQLVDSSVHN</sequence>
<feature type="domain" description="RmlD-like substrate binding" evidence="3">
    <location>
        <begin position="1"/>
        <end position="275"/>
    </location>
</feature>
<dbReference type="EMBL" id="MFDV01000008">
    <property type="protein sequence ID" value="OGE72427.1"/>
    <property type="molecule type" value="Genomic_DNA"/>
</dbReference>
<dbReference type="EC" id="1.1.1.133" evidence="2"/>
<dbReference type="UniPathway" id="UPA00124"/>
<evidence type="ECO:0000313" key="5">
    <source>
        <dbReference type="Proteomes" id="UP000177057"/>
    </source>
</evidence>
<evidence type="ECO:0000313" key="4">
    <source>
        <dbReference type="EMBL" id="OGE72427.1"/>
    </source>
</evidence>
<dbReference type="Pfam" id="PF04321">
    <property type="entry name" value="RmlD_sub_bind"/>
    <property type="match status" value="1"/>
</dbReference>
<protein>
    <recommendedName>
        <fullName evidence="2">dTDP-4-dehydrorhamnose reductase</fullName>
        <ecNumber evidence="2">1.1.1.133</ecNumber>
    </recommendedName>
</protein>
<gene>
    <name evidence="4" type="ORF">A3H40_04245</name>
</gene>
<dbReference type="PANTHER" id="PTHR10491:SF4">
    <property type="entry name" value="METHIONINE ADENOSYLTRANSFERASE 2 SUBUNIT BETA"/>
    <property type="match status" value="1"/>
</dbReference>
<evidence type="ECO:0000256" key="2">
    <source>
        <dbReference type="RuleBase" id="RU364082"/>
    </source>
</evidence>
<dbReference type="CDD" id="cd05254">
    <property type="entry name" value="dTDP_HR_like_SDR_e"/>
    <property type="match status" value="1"/>
</dbReference>
<dbReference type="SUPFAM" id="SSF51735">
    <property type="entry name" value="NAD(P)-binding Rossmann-fold domains"/>
    <property type="match status" value="1"/>
</dbReference>
<evidence type="ECO:0000256" key="1">
    <source>
        <dbReference type="ARBA" id="ARBA00010944"/>
    </source>
</evidence>
<dbReference type="STRING" id="1797794.A3H40_04245"/>
<evidence type="ECO:0000259" key="3">
    <source>
        <dbReference type="Pfam" id="PF04321"/>
    </source>
</evidence>
<keyword evidence="2" id="KW-0521">NADP</keyword>
<keyword evidence="2" id="KW-0560">Oxidoreductase</keyword>
<proteinExistence type="inferred from homology"/>
<dbReference type="GO" id="GO:0008831">
    <property type="term" value="F:dTDP-4-dehydrorhamnose reductase activity"/>
    <property type="evidence" value="ECO:0007669"/>
    <property type="project" value="UniProtKB-EC"/>
</dbReference>
<dbReference type="Proteomes" id="UP000177057">
    <property type="component" value="Unassembled WGS sequence"/>
</dbReference>
<reference evidence="4 5" key="1">
    <citation type="journal article" date="2016" name="Nat. Commun.">
        <title>Thousands of microbial genomes shed light on interconnected biogeochemical processes in an aquifer system.</title>
        <authorList>
            <person name="Anantharaman K."/>
            <person name="Brown C.T."/>
            <person name="Hug L.A."/>
            <person name="Sharon I."/>
            <person name="Castelle C.J."/>
            <person name="Probst A.J."/>
            <person name="Thomas B.C."/>
            <person name="Singh A."/>
            <person name="Wilkins M.J."/>
            <person name="Karaoz U."/>
            <person name="Brodie E.L."/>
            <person name="Williams K.H."/>
            <person name="Hubbard S.S."/>
            <person name="Banfield J.F."/>
        </authorList>
    </citation>
    <scope>NUCLEOTIDE SEQUENCE [LARGE SCALE GENOMIC DNA]</scope>
</reference>
<name>A0A1F5N483_9BACT</name>
<dbReference type="Gene3D" id="3.40.50.720">
    <property type="entry name" value="NAD(P)-binding Rossmann-like Domain"/>
    <property type="match status" value="1"/>
</dbReference>
<comment type="caution">
    <text evidence="4">The sequence shown here is derived from an EMBL/GenBank/DDBJ whole genome shotgun (WGS) entry which is preliminary data.</text>
</comment>
<comment type="similarity">
    <text evidence="1 2">Belongs to the dTDP-4-dehydrorhamnose reductase family.</text>
</comment>
<accession>A0A1F5N483</accession>
<comment type="function">
    <text evidence="2">Catalyzes the reduction of dTDP-6-deoxy-L-lyxo-4-hexulose to yield dTDP-L-rhamnose.</text>
</comment>
<dbReference type="InterPro" id="IPR036291">
    <property type="entry name" value="NAD(P)-bd_dom_sf"/>
</dbReference>
<dbReference type="Gene3D" id="3.90.25.10">
    <property type="entry name" value="UDP-galactose 4-epimerase, domain 1"/>
    <property type="match status" value="1"/>
</dbReference>
<dbReference type="InterPro" id="IPR029903">
    <property type="entry name" value="RmlD-like-bd"/>
</dbReference>
<dbReference type="GO" id="GO:0005829">
    <property type="term" value="C:cytosol"/>
    <property type="evidence" value="ECO:0007669"/>
    <property type="project" value="TreeGrafter"/>
</dbReference>
<organism evidence="4 5">
    <name type="scientific">Candidatus Daviesbacteria bacterium RIFCSPLOWO2_02_FULL_38_15</name>
    <dbReference type="NCBI Taxonomy" id="1797794"/>
    <lineage>
        <taxon>Bacteria</taxon>
        <taxon>Candidatus Daviesiibacteriota</taxon>
    </lineage>
</organism>
<dbReference type="PANTHER" id="PTHR10491">
    <property type="entry name" value="DTDP-4-DEHYDRORHAMNOSE REDUCTASE"/>
    <property type="match status" value="1"/>
</dbReference>